<feature type="region of interest" description="Disordered" evidence="1">
    <location>
        <begin position="1"/>
        <end position="75"/>
    </location>
</feature>
<feature type="compositionally biased region" description="Polar residues" evidence="1">
    <location>
        <begin position="347"/>
        <end position="356"/>
    </location>
</feature>
<feature type="compositionally biased region" description="Basic and acidic residues" evidence="1">
    <location>
        <begin position="414"/>
        <end position="425"/>
    </location>
</feature>
<reference evidence="2 3" key="1">
    <citation type="submission" date="2019-01" db="EMBL/GenBank/DDBJ databases">
        <authorList>
            <person name="Ferrante I. M."/>
        </authorList>
    </citation>
    <scope>NUCLEOTIDE SEQUENCE [LARGE SCALE GENOMIC DNA]</scope>
    <source>
        <strain evidence="2 3">B856</strain>
    </source>
</reference>
<evidence type="ECO:0000313" key="3">
    <source>
        <dbReference type="Proteomes" id="UP000291116"/>
    </source>
</evidence>
<feature type="compositionally biased region" description="Basic and acidic residues" evidence="1">
    <location>
        <begin position="12"/>
        <end position="30"/>
    </location>
</feature>
<feature type="compositionally biased region" description="Basic and acidic residues" evidence="1">
    <location>
        <begin position="217"/>
        <end position="233"/>
    </location>
</feature>
<feature type="region of interest" description="Disordered" evidence="1">
    <location>
        <begin position="148"/>
        <end position="361"/>
    </location>
</feature>
<name>A0A448ZRT9_9STRA</name>
<feature type="region of interest" description="Disordered" evidence="1">
    <location>
        <begin position="373"/>
        <end position="468"/>
    </location>
</feature>
<keyword evidence="3" id="KW-1185">Reference proteome</keyword>
<feature type="region of interest" description="Disordered" evidence="1">
    <location>
        <begin position="97"/>
        <end position="133"/>
    </location>
</feature>
<protein>
    <submittedName>
        <fullName evidence="2">Uncharacterized protein</fullName>
    </submittedName>
</protein>
<feature type="compositionally biased region" description="Polar residues" evidence="1">
    <location>
        <begin position="121"/>
        <end position="133"/>
    </location>
</feature>
<dbReference type="Proteomes" id="UP000291116">
    <property type="component" value="Unassembled WGS sequence"/>
</dbReference>
<evidence type="ECO:0000313" key="2">
    <source>
        <dbReference type="EMBL" id="VEU44770.1"/>
    </source>
</evidence>
<dbReference type="AlphaFoldDB" id="A0A448ZRT9"/>
<dbReference type="EMBL" id="CAACVS010000663">
    <property type="protein sequence ID" value="VEU44770.1"/>
    <property type="molecule type" value="Genomic_DNA"/>
</dbReference>
<feature type="compositionally biased region" description="Polar residues" evidence="1">
    <location>
        <begin position="246"/>
        <end position="266"/>
    </location>
</feature>
<feature type="compositionally biased region" description="Low complexity" evidence="1">
    <location>
        <begin position="35"/>
        <end position="46"/>
    </location>
</feature>
<feature type="compositionally biased region" description="Low complexity" evidence="1">
    <location>
        <begin position="321"/>
        <end position="346"/>
    </location>
</feature>
<organism evidence="2 3">
    <name type="scientific">Pseudo-nitzschia multistriata</name>
    <dbReference type="NCBI Taxonomy" id="183589"/>
    <lineage>
        <taxon>Eukaryota</taxon>
        <taxon>Sar</taxon>
        <taxon>Stramenopiles</taxon>
        <taxon>Ochrophyta</taxon>
        <taxon>Bacillariophyta</taxon>
        <taxon>Bacillariophyceae</taxon>
        <taxon>Bacillariophycidae</taxon>
        <taxon>Bacillariales</taxon>
        <taxon>Bacillariaceae</taxon>
        <taxon>Pseudo-nitzschia</taxon>
    </lineage>
</organism>
<accession>A0A448ZRT9</accession>
<feature type="compositionally biased region" description="Basic and acidic residues" evidence="1">
    <location>
        <begin position="181"/>
        <end position="197"/>
    </location>
</feature>
<gene>
    <name evidence="2" type="ORF">PSNMU_V1.4_AUG-EV-PASAV3_0119040</name>
</gene>
<sequence>MSGIGIGRFARRKETAEKATPKAPEDEGPFRRILPPAATPARATAAKDGANPQSSNQTNDEWDADSKGGSSFSGFGYGNDEGGGFLFGESDGLFAGGSEDQDFLLGDGHGFDDEASFGSGYRNTSGASVTESKTAIDKPKIVFGFSRFARKGSSSNENDNDSKKVGANAQPASISIGNGEGRGDPTREHPNDDRTAEKSVPNKQLLHLDATVTAPSEKSRRVSLDNDNNEKHASLSPSGARHDGGNQDTNMHQQEEGQNPTLASSRVTHRMHDSLQTKNTTAKRSHPSPVLDPPIKVPGRVSMDNTCDTGGSGLISRMDRSSSNNGNSNSPSIVSTGQQQQNQQQQRRTNPHPNVTDNRRFRKERAAYGANAGLGLENPRDSHNGDNANQKVPPGILPRTNGSNLVPPAQANRTIDKHAEEEKSSLDPPCPAQATGKVSAAGSDSGTERAGIGQGGTDCGGQRTETEDADGFECRQAGFLADIRETEDIQNLIDADLRTSNERFAEHYALLLRDLAAAMDLLEKLEAIERAAEDVLAS</sequence>
<proteinExistence type="predicted"/>
<evidence type="ECO:0000256" key="1">
    <source>
        <dbReference type="SAM" id="MobiDB-lite"/>
    </source>
</evidence>